<keyword evidence="6 10" id="KW-1133">Transmembrane helix</keyword>
<evidence type="ECO:0000256" key="10">
    <source>
        <dbReference type="SAM" id="Phobius"/>
    </source>
</evidence>
<feature type="transmembrane region" description="Helical" evidence="10">
    <location>
        <begin position="363"/>
        <end position="380"/>
    </location>
</feature>
<organism evidence="11 12">
    <name type="scientific">Anaeromyxobacter dehalogenans (strain 2CP-C)</name>
    <dbReference type="NCBI Taxonomy" id="290397"/>
    <lineage>
        <taxon>Bacteria</taxon>
        <taxon>Pseudomonadati</taxon>
        <taxon>Myxococcota</taxon>
        <taxon>Myxococcia</taxon>
        <taxon>Myxococcales</taxon>
        <taxon>Cystobacterineae</taxon>
        <taxon>Anaeromyxobacteraceae</taxon>
        <taxon>Anaeromyxobacter</taxon>
    </lineage>
</organism>
<dbReference type="PANTHER" id="PTHR13285">
    <property type="entry name" value="ACYLTRANSFERASE"/>
    <property type="match status" value="1"/>
</dbReference>
<sequence>MRAAGRDRAERRMPHTWSFDYFYSLPFWAALLAVAAVVRLAGGSPVLRGLALLATSNALLLAIPGFSAADLALVWAVSGVALASARTLSRSAPGSSRARRVVVVGSVVAILAFLALFKYRFLQGLLLGPFAQVLAPRASSGVVNPLVLVGVSYFSFKAIHVVVETYRGTLGRVEALAFLNYMTFFPAFISGPINRFGDFSEQLASASPALGADLRAGGERIVHGLFKKVVLVPLVMPYLLTNQARPLDQATLLDVATGLYAYALYFFFDFAGYTDLAIGGARIIGIRLPENFRQPFFQKNIRDLWTNWHMTLTSWLVDYVYWPTVRALRNLEYLRTRPVLLSVIGMNVTFVSCGIWHGEAPHFVLWGAYHGLGISVLNVYQRQKKRIRAPRIQRWFASRYSRWLGTFATFNFFAAGLALFVLDLGQIRALLRALVG</sequence>
<evidence type="ECO:0000256" key="1">
    <source>
        <dbReference type="ARBA" id="ARBA00004651"/>
    </source>
</evidence>
<evidence type="ECO:0000256" key="7">
    <source>
        <dbReference type="ARBA" id="ARBA00023136"/>
    </source>
</evidence>
<protein>
    <submittedName>
        <fullName evidence="11">Membrane bound O-acyl transferase, MBOAT</fullName>
    </submittedName>
</protein>
<dbReference type="OrthoDB" id="139172at2"/>
<evidence type="ECO:0000256" key="5">
    <source>
        <dbReference type="ARBA" id="ARBA00022692"/>
    </source>
</evidence>
<feature type="transmembrane region" description="Helical" evidence="10">
    <location>
        <begin position="400"/>
        <end position="422"/>
    </location>
</feature>
<keyword evidence="8 9" id="KW-0012">Acyltransferase</keyword>
<dbReference type="InterPro" id="IPR004299">
    <property type="entry name" value="MBOAT_fam"/>
</dbReference>
<dbReference type="InterPro" id="IPR028362">
    <property type="entry name" value="AlgI"/>
</dbReference>
<keyword evidence="3 9" id="KW-1003">Cell membrane</keyword>
<feature type="transmembrane region" description="Helical" evidence="10">
    <location>
        <begin position="339"/>
        <end position="357"/>
    </location>
</feature>
<dbReference type="AlphaFoldDB" id="Q2ILM2"/>
<dbReference type="InterPro" id="IPR051085">
    <property type="entry name" value="MB_O-acyltransferase"/>
</dbReference>
<evidence type="ECO:0000256" key="3">
    <source>
        <dbReference type="ARBA" id="ARBA00022475"/>
    </source>
</evidence>
<dbReference type="GO" id="GO:0016746">
    <property type="term" value="F:acyltransferase activity"/>
    <property type="evidence" value="ECO:0007669"/>
    <property type="project" value="UniProtKB-KW"/>
</dbReference>
<evidence type="ECO:0000256" key="4">
    <source>
        <dbReference type="ARBA" id="ARBA00022679"/>
    </source>
</evidence>
<dbReference type="Proteomes" id="UP000001935">
    <property type="component" value="Chromosome"/>
</dbReference>
<dbReference type="PIRSF" id="PIRSF016636">
    <property type="entry name" value="AlgI_DltB"/>
    <property type="match status" value="1"/>
</dbReference>
<feature type="transmembrane region" description="Helical" evidence="10">
    <location>
        <begin position="102"/>
        <end position="122"/>
    </location>
</feature>
<comment type="subcellular location">
    <subcellularLocation>
        <location evidence="1">Cell membrane</location>
        <topology evidence="1">Multi-pass membrane protein</topology>
    </subcellularLocation>
</comment>
<gene>
    <name evidence="11" type="ordered locus">Adeh_2783</name>
</gene>
<feature type="transmembrane region" description="Helical" evidence="10">
    <location>
        <begin position="175"/>
        <end position="193"/>
    </location>
</feature>
<evidence type="ECO:0000256" key="6">
    <source>
        <dbReference type="ARBA" id="ARBA00022989"/>
    </source>
</evidence>
<dbReference type="InterPro" id="IPR024194">
    <property type="entry name" value="Ac/AlaTfrase_AlgI/DltB"/>
</dbReference>
<reference evidence="11 12" key="1">
    <citation type="submission" date="2006-01" db="EMBL/GenBank/DDBJ databases">
        <title>Complete sequence of Anaeromyxobacter dehalogenans 2CP-C.</title>
        <authorList>
            <consortium name="US DOE Joint Genome Institute"/>
            <person name="Copeland A."/>
            <person name="Lucas S."/>
            <person name="Lapidus A."/>
            <person name="Barry K."/>
            <person name="Detter J.C."/>
            <person name="Glavina T."/>
            <person name="Hammon N."/>
            <person name="Israni S."/>
            <person name="Pitluck S."/>
            <person name="Brettin T."/>
            <person name="Bruce D."/>
            <person name="Han C."/>
            <person name="Tapia R."/>
            <person name="Gilna P."/>
            <person name="Kiss H."/>
            <person name="Schmutz J."/>
            <person name="Larimer F."/>
            <person name="Land M."/>
            <person name="Kyrpides N."/>
            <person name="Anderson I."/>
            <person name="Sanford R.A."/>
            <person name="Ritalahti K.M."/>
            <person name="Thomas H.S."/>
            <person name="Kirby J.R."/>
            <person name="Zhulin I.B."/>
            <person name="Loeffler F.E."/>
            <person name="Richardson P."/>
        </authorList>
    </citation>
    <scope>NUCLEOTIDE SEQUENCE [LARGE SCALE GENOMIC DNA]</scope>
    <source>
        <strain evidence="11 12">2CP-C</strain>
    </source>
</reference>
<keyword evidence="7 9" id="KW-0472">Membrane</keyword>
<keyword evidence="4 9" id="KW-0808">Transferase</keyword>
<proteinExistence type="inferred from homology"/>
<feature type="transmembrane region" description="Helical" evidence="10">
    <location>
        <begin position="21"/>
        <end position="41"/>
    </location>
</feature>
<keyword evidence="5 10" id="KW-0812">Transmembrane</keyword>
<dbReference type="HOGENOM" id="CLU_025255_3_2_7"/>
<dbReference type="EMBL" id="CP000251">
    <property type="protein sequence ID" value="ABC82553.1"/>
    <property type="molecule type" value="Genomic_DNA"/>
</dbReference>
<evidence type="ECO:0000313" key="11">
    <source>
        <dbReference type="EMBL" id="ABC82553.1"/>
    </source>
</evidence>
<dbReference type="eggNOG" id="COG1696">
    <property type="taxonomic scope" value="Bacteria"/>
</dbReference>
<comment type="similarity">
    <text evidence="2 9">Belongs to the membrane-bound acyltransferase family.</text>
</comment>
<evidence type="ECO:0000256" key="8">
    <source>
        <dbReference type="ARBA" id="ARBA00023315"/>
    </source>
</evidence>
<evidence type="ECO:0000313" key="12">
    <source>
        <dbReference type="Proteomes" id="UP000001935"/>
    </source>
</evidence>
<feature type="transmembrane region" description="Helical" evidence="10">
    <location>
        <begin position="142"/>
        <end position="163"/>
    </location>
</feature>
<evidence type="ECO:0000256" key="2">
    <source>
        <dbReference type="ARBA" id="ARBA00010323"/>
    </source>
</evidence>
<name>Q2ILM2_ANADE</name>
<dbReference type="STRING" id="290397.Adeh_2783"/>
<dbReference type="Pfam" id="PF03062">
    <property type="entry name" value="MBOAT"/>
    <property type="match status" value="1"/>
</dbReference>
<dbReference type="PIRSF" id="PIRSF500217">
    <property type="entry name" value="AlgI"/>
    <property type="match status" value="1"/>
</dbReference>
<accession>Q2ILM2</accession>
<dbReference type="PANTHER" id="PTHR13285:SF23">
    <property type="entry name" value="TEICHOIC ACID D-ALANYLTRANSFERASE"/>
    <property type="match status" value="1"/>
</dbReference>
<dbReference type="GO" id="GO:0005886">
    <property type="term" value="C:plasma membrane"/>
    <property type="evidence" value="ECO:0007669"/>
    <property type="project" value="UniProtKB-SubCell"/>
</dbReference>
<feature type="transmembrane region" description="Helical" evidence="10">
    <location>
        <begin position="262"/>
        <end position="284"/>
    </location>
</feature>
<dbReference type="GO" id="GO:0042121">
    <property type="term" value="P:alginic acid biosynthetic process"/>
    <property type="evidence" value="ECO:0007669"/>
    <property type="project" value="InterPro"/>
</dbReference>
<evidence type="ECO:0000256" key="9">
    <source>
        <dbReference type="PIRNR" id="PIRNR016636"/>
    </source>
</evidence>
<dbReference type="KEGG" id="ade:Adeh_2783"/>
<feature type="transmembrane region" description="Helical" evidence="10">
    <location>
        <begin position="61"/>
        <end position="82"/>
    </location>
</feature>